<evidence type="ECO:0000313" key="6">
    <source>
        <dbReference type="Proteomes" id="UP000253941"/>
    </source>
</evidence>
<organism evidence="5 6">
    <name type="scientific">Ferruginivarius sediminum</name>
    <dbReference type="NCBI Taxonomy" id="2661937"/>
    <lineage>
        <taxon>Bacteria</taxon>
        <taxon>Pseudomonadati</taxon>
        <taxon>Pseudomonadota</taxon>
        <taxon>Alphaproteobacteria</taxon>
        <taxon>Rhodospirillales</taxon>
        <taxon>Rhodospirillaceae</taxon>
        <taxon>Ferruginivarius</taxon>
    </lineage>
</organism>
<dbReference type="PROSITE" id="PS51063">
    <property type="entry name" value="HTH_CRP_2"/>
    <property type="match status" value="1"/>
</dbReference>
<evidence type="ECO:0000256" key="3">
    <source>
        <dbReference type="ARBA" id="ARBA00023163"/>
    </source>
</evidence>
<dbReference type="EMBL" id="QPMH01000008">
    <property type="protein sequence ID" value="RDD61849.1"/>
    <property type="molecule type" value="Genomic_DNA"/>
</dbReference>
<protein>
    <submittedName>
        <fullName evidence="5">Crp/Fnr family transcriptional regulator</fullName>
    </submittedName>
</protein>
<keyword evidence="2" id="KW-0238">DNA-binding</keyword>
<keyword evidence="1" id="KW-0805">Transcription regulation</keyword>
<dbReference type="Proteomes" id="UP000253941">
    <property type="component" value="Unassembled WGS sequence"/>
</dbReference>
<dbReference type="SUPFAM" id="SSF51206">
    <property type="entry name" value="cAMP-binding domain-like"/>
    <property type="match status" value="1"/>
</dbReference>
<dbReference type="InterPro" id="IPR014710">
    <property type="entry name" value="RmlC-like_jellyroll"/>
</dbReference>
<dbReference type="SUPFAM" id="SSF46785">
    <property type="entry name" value="Winged helix' DNA-binding domain"/>
    <property type="match status" value="1"/>
</dbReference>
<dbReference type="InterPro" id="IPR036388">
    <property type="entry name" value="WH-like_DNA-bd_sf"/>
</dbReference>
<dbReference type="GO" id="GO:0006355">
    <property type="term" value="P:regulation of DNA-templated transcription"/>
    <property type="evidence" value="ECO:0007669"/>
    <property type="project" value="InterPro"/>
</dbReference>
<dbReference type="GO" id="GO:0003677">
    <property type="term" value="F:DNA binding"/>
    <property type="evidence" value="ECO:0007669"/>
    <property type="project" value="UniProtKB-KW"/>
</dbReference>
<dbReference type="RefSeq" id="WP_147274872.1">
    <property type="nucleotide sequence ID" value="NZ_QPMH01000008.1"/>
</dbReference>
<dbReference type="Gene3D" id="2.60.120.10">
    <property type="entry name" value="Jelly Rolls"/>
    <property type="match status" value="1"/>
</dbReference>
<dbReference type="InterPro" id="IPR018490">
    <property type="entry name" value="cNMP-bd_dom_sf"/>
</dbReference>
<reference evidence="5 6" key="1">
    <citation type="submission" date="2018-07" db="EMBL/GenBank/DDBJ databases">
        <title>Venubactetium sediminum gen. nov., sp. nov., isolated from a marine solar saltern.</title>
        <authorList>
            <person name="Wang S."/>
        </authorList>
    </citation>
    <scope>NUCLEOTIDE SEQUENCE [LARGE SCALE GENOMIC DNA]</scope>
    <source>
        <strain evidence="5 6">WD2A32</strain>
    </source>
</reference>
<evidence type="ECO:0000256" key="2">
    <source>
        <dbReference type="ARBA" id="ARBA00023125"/>
    </source>
</evidence>
<keyword evidence="6" id="KW-1185">Reference proteome</keyword>
<dbReference type="InterPro" id="IPR012318">
    <property type="entry name" value="HTH_CRP"/>
</dbReference>
<dbReference type="InterPro" id="IPR036390">
    <property type="entry name" value="WH_DNA-bd_sf"/>
</dbReference>
<proteinExistence type="predicted"/>
<dbReference type="Gene3D" id="1.10.10.10">
    <property type="entry name" value="Winged helix-like DNA-binding domain superfamily/Winged helix DNA-binding domain"/>
    <property type="match status" value="1"/>
</dbReference>
<dbReference type="AlphaFoldDB" id="A0A369T947"/>
<accession>A0A369T947</accession>
<dbReference type="InterPro" id="IPR000595">
    <property type="entry name" value="cNMP-bd_dom"/>
</dbReference>
<sequence length="237" mass="27401">MIRRFSRIFTLTDDERRWLEAVAGPHRTSSPRRDIIQQGRPIPFVAVVQDGWLFRYKRREDGRRQILSFVLPGDLVGLHRRVVPVGGHALQSITPTRLATMSDTQISALAAEQPRLADAMFRLSALELAMMHEHALRLGRMSARERVAHLLLELWTRLRCTGECTSTRFFFPLTQEMLADALGLSVMHIHRMLRDLQNEELISFEDRRLTLRDTEALAELAEFDPTYLGLRRNFALE</sequence>
<dbReference type="Pfam" id="PF13545">
    <property type="entry name" value="HTH_Crp_2"/>
    <property type="match status" value="1"/>
</dbReference>
<evidence type="ECO:0000259" key="4">
    <source>
        <dbReference type="PROSITE" id="PS51063"/>
    </source>
</evidence>
<evidence type="ECO:0000256" key="1">
    <source>
        <dbReference type="ARBA" id="ARBA00023015"/>
    </source>
</evidence>
<dbReference type="CDD" id="cd00038">
    <property type="entry name" value="CAP_ED"/>
    <property type="match status" value="1"/>
</dbReference>
<evidence type="ECO:0000313" key="5">
    <source>
        <dbReference type="EMBL" id="RDD61849.1"/>
    </source>
</evidence>
<keyword evidence="3" id="KW-0804">Transcription</keyword>
<dbReference type="Pfam" id="PF00027">
    <property type="entry name" value="cNMP_binding"/>
    <property type="match status" value="1"/>
</dbReference>
<feature type="domain" description="HTH crp-type" evidence="4">
    <location>
        <begin position="141"/>
        <end position="215"/>
    </location>
</feature>
<gene>
    <name evidence="5" type="ORF">DRB17_10145</name>
</gene>
<name>A0A369T947_9PROT</name>
<comment type="caution">
    <text evidence="5">The sequence shown here is derived from an EMBL/GenBank/DDBJ whole genome shotgun (WGS) entry which is preliminary data.</text>
</comment>
<dbReference type="SMART" id="SM00419">
    <property type="entry name" value="HTH_CRP"/>
    <property type="match status" value="1"/>
</dbReference>